<reference evidence="10" key="1">
    <citation type="submission" date="2021-02" db="EMBL/GenBank/DDBJ databases">
        <authorList>
            <person name="Nowell W R."/>
        </authorList>
    </citation>
    <scope>NUCLEOTIDE SEQUENCE</scope>
</reference>
<keyword evidence="7 9" id="KW-0472">Membrane</keyword>
<name>A0A815YSK1_ADIRI</name>
<dbReference type="GO" id="GO:0034220">
    <property type="term" value="P:monoatomic ion transmembrane transport"/>
    <property type="evidence" value="ECO:0007669"/>
    <property type="project" value="UniProtKB-KW"/>
</dbReference>
<dbReference type="PANTHER" id="PTHR11893">
    <property type="entry name" value="INNEXIN"/>
    <property type="match status" value="1"/>
</dbReference>
<evidence type="ECO:0000256" key="5">
    <source>
        <dbReference type="ARBA" id="ARBA00022989"/>
    </source>
</evidence>
<evidence type="ECO:0000256" key="1">
    <source>
        <dbReference type="ARBA" id="ARBA00004651"/>
    </source>
</evidence>
<dbReference type="InterPro" id="IPR000990">
    <property type="entry name" value="Innexin"/>
</dbReference>
<organism evidence="10 11">
    <name type="scientific">Adineta ricciae</name>
    <name type="common">Rotifer</name>
    <dbReference type="NCBI Taxonomy" id="249248"/>
    <lineage>
        <taxon>Eukaryota</taxon>
        <taxon>Metazoa</taxon>
        <taxon>Spiralia</taxon>
        <taxon>Gnathifera</taxon>
        <taxon>Rotifera</taxon>
        <taxon>Eurotatoria</taxon>
        <taxon>Bdelloidea</taxon>
        <taxon>Adinetida</taxon>
        <taxon>Adinetidae</taxon>
        <taxon>Adineta</taxon>
    </lineage>
</organism>
<accession>A0A815YSK1</accession>
<evidence type="ECO:0000256" key="9">
    <source>
        <dbReference type="RuleBase" id="RU010713"/>
    </source>
</evidence>
<dbReference type="PRINTS" id="PR01262">
    <property type="entry name" value="INNEXIN"/>
</dbReference>
<keyword evidence="8 9" id="KW-0407">Ion channel</keyword>
<feature type="transmembrane region" description="Helical" evidence="9">
    <location>
        <begin position="178"/>
        <end position="201"/>
    </location>
</feature>
<comment type="caution">
    <text evidence="10">The sequence shown here is derived from an EMBL/GenBank/DDBJ whole genome shotgun (WGS) entry which is preliminary data.</text>
</comment>
<dbReference type="GO" id="GO:0005243">
    <property type="term" value="F:gap junction channel activity"/>
    <property type="evidence" value="ECO:0007669"/>
    <property type="project" value="TreeGrafter"/>
</dbReference>
<comment type="function">
    <text evidence="9">Structural component of the gap junctions.</text>
</comment>
<comment type="subcellular location">
    <subcellularLocation>
        <location evidence="1 9">Cell membrane</location>
        <topology evidence="1 9">Multi-pass membrane protein</topology>
    </subcellularLocation>
</comment>
<dbReference type="Pfam" id="PF00876">
    <property type="entry name" value="Innexin"/>
    <property type="match status" value="1"/>
</dbReference>
<evidence type="ECO:0000256" key="6">
    <source>
        <dbReference type="ARBA" id="ARBA00023065"/>
    </source>
</evidence>
<evidence type="ECO:0000256" key="3">
    <source>
        <dbReference type="ARBA" id="ARBA00022475"/>
    </source>
</evidence>
<comment type="similarity">
    <text evidence="9">Belongs to the pannexin family.</text>
</comment>
<keyword evidence="5 9" id="KW-1133">Transmembrane helix</keyword>
<dbReference type="EMBL" id="CAJNOR010005752">
    <property type="protein sequence ID" value="CAF1575085.1"/>
    <property type="molecule type" value="Genomic_DNA"/>
</dbReference>
<evidence type="ECO:0000256" key="8">
    <source>
        <dbReference type="ARBA" id="ARBA00023303"/>
    </source>
</evidence>
<feature type="transmembrane region" description="Helical" evidence="9">
    <location>
        <begin position="6"/>
        <end position="27"/>
    </location>
</feature>
<keyword evidence="4 9" id="KW-0812">Transmembrane</keyword>
<proteinExistence type="inferred from homology"/>
<keyword evidence="3" id="KW-1003">Cell membrane</keyword>
<evidence type="ECO:0000313" key="10">
    <source>
        <dbReference type="EMBL" id="CAF1575085.1"/>
    </source>
</evidence>
<keyword evidence="6 9" id="KW-0406">Ion transport</keyword>
<keyword evidence="11" id="KW-1185">Reference proteome</keyword>
<dbReference type="PROSITE" id="PS51013">
    <property type="entry name" value="PANNEXIN"/>
    <property type="match status" value="1"/>
</dbReference>
<dbReference type="GO" id="GO:0005886">
    <property type="term" value="C:plasma membrane"/>
    <property type="evidence" value="ECO:0007669"/>
    <property type="project" value="UniProtKB-SubCell"/>
</dbReference>
<dbReference type="GO" id="GO:0005921">
    <property type="term" value="C:gap junction"/>
    <property type="evidence" value="ECO:0007669"/>
    <property type="project" value="UniProtKB-UniRule"/>
</dbReference>
<evidence type="ECO:0000313" key="11">
    <source>
        <dbReference type="Proteomes" id="UP000663828"/>
    </source>
</evidence>
<comment type="caution">
    <text evidence="9">Lacks conserved residue(s) required for the propagation of feature annotation.</text>
</comment>
<sequence length="279" mass="33394">MCISYYQWTPFILLGMAIFFLVPKFLWHTFSRRTGLNIRQLVHTIKEKSDGVDYVKHSMKRYLDQMNQLHRTNCCGIRCNNFYLGYTLTYFIIKFLYMINTIVQFFLLNAFLSFQYTGYGVETLNQLFNGHDWFESPRFPRVTMCDFMIRHLGSNQHWYSIQCNLPINMYNEKIFLGVWIWLIVLTILNMISTISWIISLSTGRQLATTRKYLRIGEIESSEIETTKLQRLNDERDFLEYMHFDAFLIFKIIAHNTDEISAGQIIEYLYRNLNHHVEII</sequence>
<evidence type="ECO:0000256" key="2">
    <source>
        <dbReference type="ARBA" id="ARBA00022448"/>
    </source>
</evidence>
<evidence type="ECO:0000256" key="7">
    <source>
        <dbReference type="ARBA" id="ARBA00023136"/>
    </source>
</evidence>
<evidence type="ECO:0000256" key="4">
    <source>
        <dbReference type="ARBA" id="ARBA00022692"/>
    </source>
</evidence>
<dbReference type="PANTHER" id="PTHR11893:SF36">
    <property type="entry name" value="INNEXIN-5"/>
    <property type="match status" value="1"/>
</dbReference>
<dbReference type="Proteomes" id="UP000663828">
    <property type="component" value="Unassembled WGS sequence"/>
</dbReference>
<gene>
    <name evidence="9" type="primary">inx</name>
    <name evidence="10" type="ORF">XAT740_LOCUS44862</name>
</gene>
<keyword evidence="2 9" id="KW-0813">Transport</keyword>
<dbReference type="AlphaFoldDB" id="A0A815YSK1"/>
<protein>
    <recommendedName>
        <fullName evidence="9">Innexin</fullName>
    </recommendedName>
</protein>